<reference evidence="1" key="1">
    <citation type="journal article" date="2014" name="Front. Microbiol.">
        <title>High frequency of phylogenetically diverse reductive dehalogenase-homologous genes in deep subseafloor sedimentary metagenomes.</title>
        <authorList>
            <person name="Kawai M."/>
            <person name="Futagami T."/>
            <person name="Toyoda A."/>
            <person name="Takaki Y."/>
            <person name="Nishi S."/>
            <person name="Hori S."/>
            <person name="Arai W."/>
            <person name="Tsubouchi T."/>
            <person name="Morono Y."/>
            <person name="Uchiyama I."/>
            <person name="Ito T."/>
            <person name="Fujiyama A."/>
            <person name="Inagaki F."/>
            <person name="Takami H."/>
        </authorList>
    </citation>
    <scope>NUCLEOTIDE SEQUENCE</scope>
    <source>
        <strain evidence="1">Expedition CK06-06</strain>
    </source>
</reference>
<organism evidence="1">
    <name type="scientific">marine sediment metagenome</name>
    <dbReference type="NCBI Taxonomy" id="412755"/>
    <lineage>
        <taxon>unclassified sequences</taxon>
        <taxon>metagenomes</taxon>
        <taxon>ecological metagenomes</taxon>
    </lineage>
</organism>
<proteinExistence type="predicted"/>
<comment type="caution">
    <text evidence="1">The sequence shown here is derived from an EMBL/GenBank/DDBJ whole genome shotgun (WGS) entry which is preliminary data.</text>
</comment>
<name>X1IEP9_9ZZZZ</name>
<dbReference type="AlphaFoldDB" id="X1IEP9"/>
<evidence type="ECO:0000313" key="1">
    <source>
        <dbReference type="EMBL" id="GAH80906.1"/>
    </source>
</evidence>
<feature type="non-terminal residue" evidence="1">
    <location>
        <position position="158"/>
    </location>
</feature>
<gene>
    <name evidence="1" type="ORF">S03H2_64720</name>
</gene>
<sequence length="158" mass="18063">MPILLIDGVTYEVWTPSNEDEFEQVVEEHAKDIFGEESIYLDIKHKLKSKSGIGSIPDGYVIIFGDKPHWHVVEVELSSHPLYEHIVPQVSKFINGIKNPSTQKEIVDVLYREINGDEFLKLHLKKGIGTTEIYKFLADLLSKLPVVTIIIEKHTEQL</sequence>
<protein>
    <submittedName>
        <fullName evidence="1">Uncharacterized protein</fullName>
    </submittedName>
</protein>
<accession>X1IEP9</accession>
<dbReference type="EMBL" id="BARU01042073">
    <property type="protein sequence ID" value="GAH80906.1"/>
    <property type="molecule type" value="Genomic_DNA"/>
</dbReference>